<evidence type="ECO:0000259" key="1">
    <source>
        <dbReference type="PROSITE" id="PS50878"/>
    </source>
</evidence>
<comment type="caution">
    <text evidence="2">The sequence shown here is derived from an EMBL/GenBank/DDBJ whole genome shotgun (WGS) entry which is preliminary data.</text>
</comment>
<dbReference type="EMBL" id="WSRQ01000008">
    <property type="protein sequence ID" value="MVX63380.1"/>
    <property type="molecule type" value="Genomic_DNA"/>
</dbReference>
<feature type="domain" description="Reverse transcriptase" evidence="1">
    <location>
        <begin position="67"/>
        <end position="213"/>
    </location>
</feature>
<dbReference type="InterPro" id="IPR000477">
    <property type="entry name" value="RT_dom"/>
</dbReference>
<evidence type="ECO:0000313" key="2">
    <source>
        <dbReference type="EMBL" id="MVX63380.1"/>
    </source>
</evidence>
<sequence length="213" mass="24620">MQKVFDNLYAESCSNKKFKDLLQFIISEENILLAYRNIKKNKGSKTVGTDNVNITYFENMDNQKFVKHIQNKLINYRPKSVRRVEIRKPNGKFRLLGIPCMCDRIIQQCIKQVLEPICEAKFHKHSYGFRANRSTKHAISRSAYLMNKNKLHYVVDIDIKGFFDNVNHSKLKKQMWNLGIQDKNLISIIGKILKSEIEGIGVPTKGTPQGGLC</sequence>
<dbReference type="Pfam" id="PF00078">
    <property type="entry name" value="RVT_1"/>
    <property type="match status" value="1"/>
</dbReference>
<dbReference type="AlphaFoldDB" id="A0A964RKQ8"/>
<name>A0A964RKQ8_9CLOT</name>
<evidence type="ECO:0000313" key="3">
    <source>
        <dbReference type="Proteomes" id="UP000656077"/>
    </source>
</evidence>
<gene>
    <name evidence="2" type="ORF">GKZ28_06675</name>
</gene>
<dbReference type="CDD" id="cd01651">
    <property type="entry name" value="RT_G2_intron"/>
    <property type="match status" value="1"/>
</dbReference>
<accession>A0A964RKQ8</accession>
<dbReference type="PANTHER" id="PTHR34047:SF8">
    <property type="entry name" value="PROTEIN YKFC"/>
    <property type="match status" value="1"/>
</dbReference>
<organism evidence="2 3">
    <name type="scientific">Clostridium chromiireducens</name>
    <dbReference type="NCBI Taxonomy" id="225345"/>
    <lineage>
        <taxon>Bacteria</taxon>
        <taxon>Bacillati</taxon>
        <taxon>Bacillota</taxon>
        <taxon>Clostridia</taxon>
        <taxon>Eubacteriales</taxon>
        <taxon>Clostridiaceae</taxon>
        <taxon>Clostridium</taxon>
    </lineage>
</organism>
<dbReference type="PANTHER" id="PTHR34047">
    <property type="entry name" value="NUCLEAR INTRON MATURASE 1, MITOCHONDRIAL-RELATED"/>
    <property type="match status" value="1"/>
</dbReference>
<proteinExistence type="predicted"/>
<reference evidence="2" key="1">
    <citation type="submission" date="2019-12" db="EMBL/GenBank/DDBJ databases">
        <title>Microbes associate with the intestines of laboratory mice.</title>
        <authorList>
            <person name="Navarre W."/>
            <person name="Wong E."/>
        </authorList>
    </citation>
    <scope>NUCLEOTIDE SEQUENCE</scope>
    <source>
        <strain evidence="2">NM79_F5</strain>
    </source>
</reference>
<dbReference type="SUPFAM" id="SSF56672">
    <property type="entry name" value="DNA/RNA polymerases"/>
    <property type="match status" value="1"/>
</dbReference>
<dbReference type="PROSITE" id="PS50878">
    <property type="entry name" value="RT_POL"/>
    <property type="match status" value="1"/>
</dbReference>
<protein>
    <recommendedName>
        <fullName evidence="1">Reverse transcriptase domain-containing protein</fullName>
    </recommendedName>
</protein>
<dbReference type="Proteomes" id="UP000656077">
    <property type="component" value="Unassembled WGS sequence"/>
</dbReference>
<dbReference type="InterPro" id="IPR051083">
    <property type="entry name" value="GrpII_Intron_Splice-Mob/Def"/>
</dbReference>
<dbReference type="InterPro" id="IPR043502">
    <property type="entry name" value="DNA/RNA_pol_sf"/>
</dbReference>